<sequence length="623" mass="69747">MERPGASRVTGAETSDRDPQLAATMGFTGFGRKARTFDLELMFEQTRRTAVERSRNTLEAREKEMKREEELQRQNEDIEPTSGSSAIRDGSKPSRGSTSHERKENSDSDDELIGPPFPPPPLREGEDGEDSEEEENPVRGIPDSHEVTLKHGTKTVSALGLDPSGARLVTGGYDYNVKFWDFAGMDVSFKAFRSLQPCACHQIKSLQYSNTGDMILVVSGSAQAKVIDRDGFVVMECIKGDQYIVDMANTKGHTAMLHTGSWHPRMKGEFVTCSDDATVRLWEVENPKQQKSVFKPRTVQGKKVVPTTCTYSRDGNLIAAACQDGSLQIWDRRVTVHPKFHHRQAHNAGADTSCLAFSYDGNVFASRGGDDTLKLWDIRQFNKPLFSASGLPSMFPMTDCCFSPDDKLIVTGTSVRRGCGNGKLIFFERRTFQRVYEIDVTDASVIRCLWHPKLNQIMVGTGNGLAKVYYDPNKSQRGAKLCVGKTQRKMKQAETLTQDYIITPHALPMFREPRQRSTRKQLEKDRLDPLKSHKPEPPIAGPGRGGRVGTHGGTLSSYIVKNIALDKSDDSNPREAILRHAKAAEDHPYWVSPAYSKTQPKTMFRQVESDEAKNEPEWKKRKI</sequence>
<dbReference type="Proteomes" id="UP000011518">
    <property type="component" value="Unassembled WGS sequence"/>
</dbReference>
<dbReference type="PROSITE" id="PS50294">
    <property type="entry name" value="WD_REPEATS_REGION"/>
    <property type="match status" value="2"/>
</dbReference>
<dbReference type="Gene3D" id="2.130.10.10">
    <property type="entry name" value="YVTN repeat-like/Quinoprotein amine dehydrogenase"/>
    <property type="match status" value="2"/>
</dbReference>
<comment type="similarity">
    <text evidence="3">Belongs to the WD repeat GAD-1 family.</text>
</comment>
<gene>
    <name evidence="7" type="ORF">TREES_T100009953</name>
</gene>
<feature type="compositionally biased region" description="Basic and acidic residues" evidence="6">
    <location>
        <begin position="45"/>
        <end position="76"/>
    </location>
</feature>
<dbReference type="InterPro" id="IPR015943">
    <property type="entry name" value="WD40/YVTN_repeat-like_dom_sf"/>
</dbReference>
<protein>
    <recommendedName>
        <fullName evidence="4">WD repeat-containing protein 70</fullName>
    </recommendedName>
</protein>
<accession>L9KLT6</accession>
<dbReference type="SMART" id="SM00320">
    <property type="entry name" value="WD40"/>
    <property type="match status" value="6"/>
</dbReference>
<dbReference type="FunFam" id="2.130.10.10:FF:001038">
    <property type="entry name" value="WD repeat domain 70"/>
    <property type="match status" value="1"/>
</dbReference>
<dbReference type="InterPro" id="IPR051858">
    <property type="entry name" value="WD_repeat_GAD-1"/>
</dbReference>
<dbReference type="GO" id="GO:0035861">
    <property type="term" value="C:site of double-strand break"/>
    <property type="evidence" value="ECO:0007669"/>
    <property type="project" value="TreeGrafter"/>
</dbReference>
<feature type="compositionally biased region" description="Basic and acidic residues" evidence="6">
    <location>
        <begin position="511"/>
        <end position="536"/>
    </location>
</feature>
<evidence type="ECO:0000256" key="3">
    <source>
        <dbReference type="ARBA" id="ARBA00038343"/>
    </source>
</evidence>
<evidence type="ECO:0000256" key="4">
    <source>
        <dbReference type="ARBA" id="ARBA00040943"/>
    </source>
</evidence>
<feature type="repeat" description="WD" evidence="5">
    <location>
        <begin position="355"/>
        <end position="379"/>
    </location>
</feature>
<keyword evidence="8" id="KW-1185">Reference proteome</keyword>
<feature type="compositionally biased region" description="Basic and acidic residues" evidence="6">
    <location>
        <begin position="607"/>
        <end position="623"/>
    </location>
</feature>
<evidence type="ECO:0000313" key="7">
    <source>
        <dbReference type="EMBL" id="ELW63708.1"/>
    </source>
</evidence>
<evidence type="ECO:0000256" key="6">
    <source>
        <dbReference type="SAM" id="MobiDB-lite"/>
    </source>
</evidence>
<dbReference type="EMBL" id="KB320764">
    <property type="protein sequence ID" value="ELW63708.1"/>
    <property type="molecule type" value="Genomic_DNA"/>
</dbReference>
<reference evidence="8" key="1">
    <citation type="submission" date="2012-07" db="EMBL/GenBank/DDBJ databases">
        <title>Genome of the Chinese tree shrew, a rising model animal genetically related to primates.</title>
        <authorList>
            <person name="Zhang G."/>
            <person name="Fan Y."/>
            <person name="Yao Y."/>
            <person name="Huang Z."/>
        </authorList>
    </citation>
    <scope>NUCLEOTIDE SEQUENCE [LARGE SCALE GENOMIC DNA]</scope>
</reference>
<evidence type="ECO:0000313" key="8">
    <source>
        <dbReference type="Proteomes" id="UP000011518"/>
    </source>
</evidence>
<feature type="compositionally biased region" description="Acidic residues" evidence="6">
    <location>
        <begin position="126"/>
        <end position="135"/>
    </location>
</feature>
<dbReference type="InterPro" id="IPR036322">
    <property type="entry name" value="WD40_repeat_dom_sf"/>
</dbReference>
<feature type="compositionally biased region" description="Gly residues" evidence="6">
    <location>
        <begin position="542"/>
        <end position="552"/>
    </location>
</feature>
<feature type="region of interest" description="Disordered" evidence="6">
    <location>
        <begin position="599"/>
        <end position="623"/>
    </location>
</feature>
<dbReference type="STRING" id="246437.L9KLT6"/>
<organism evidence="7 8">
    <name type="scientific">Tupaia chinensis</name>
    <name type="common">Chinese tree shrew</name>
    <name type="synonym">Tupaia belangeri chinensis</name>
    <dbReference type="NCBI Taxonomy" id="246437"/>
    <lineage>
        <taxon>Eukaryota</taxon>
        <taxon>Metazoa</taxon>
        <taxon>Chordata</taxon>
        <taxon>Craniata</taxon>
        <taxon>Vertebrata</taxon>
        <taxon>Euteleostomi</taxon>
        <taxon>Mammalia</taxon>
        <taxon>Eutheria</taxon>
        <taxon>Euarchontoglires</taxon>
        <taxon>Scandentia</taxon>
        <taxon>Tupaiidae</taxon>
        <taxon>Tupaia</taxon>
    </lineage>
</organism>
<dbReference type="PRINTS" id="PR00320">
    <property type="entry name" value="GPROTEINBRPT"/>
</dbReference>
<feature type="repeat" description="WD" evidence="5">
    <location>
        <begin position="250"/>
        <end position="292"/>
    </location>
</feature>
<feature type="region of interest" description="Disordered" evidence="6">
    <location>
        <begin position="45"/>
        <end position="145"/>
    </location>
</feature>
<evidence type="ECO:0000256" key="2">
    <source>
        <dbReference type="ARBA" id="ARBA00022737"/>
    </source>
</evidence>
<dbReference type="InterPro" id="IPR001680">
    <property type="entry name" value="WD40_rpt"/>
</dbReference>
<dbReference type="Pfam" id="PF00400">
    <property type="entry name" value="WD40"/>
    <property type="match status" value="4"/>
</dbReference>
<feature type="repeat" description="WD" evidence="5">
    <location>
        <begin position="149"/>
        <end position="181"/>
    </location>
</feature>
<dbReference type="InterPro" id="IPR020472">
    <property type="entry name" value="WD40_PAC1"/>
</dbReference>
<dbReference type="PANTHER" id="PTHR16017">
    <property type="entry name" value="GASTRULATION DEFECTIVE PROTEIN 1-RELATED"/>
    <property type="match status" value="1"/>
</dbReference>
<keyword evidence="2" id="KW-0677">Repeat</keyword>
<feature type="region of interest" description="Disordered" evidence="6">
    <location>
        <begin position="1"/>
        <end position="31"/>
    </location>
</feature>
<dbReference type="InParanoid" id="L9KLT6"/>
<proteinExistence type="inferred from homology"/>
<dbReference type="AlphaFoldDB" id="L9KLT6"/>
<dbReference type="FunFam" id="2.130.10.10:FF:000294">
    <property type="entry name" value="WD repeat-containing protein 70"/>
    <property type="match status" value="1"/>
</dbReference>
<keyword evidence="1 5" id="KW-0853">WD repeat</keyword>
<feature type="region of interest" description="Disordered" evidence="6">
    <location>
        <begin position="511"/>
        <end position="552"/>
    </location>
</feature>
<evidence type="ECO:0000256" key="1">
    <source>
        <dbReference type="ARBA" id="ARBA00022574"/>
    </source>
</evidence>
<reference evidence="8" key="2">
    <citation type="journal article" date="2013" name="Nat. Commun.">
        <title>Genome of the Chinese tree shrew.</title>
        <authorList>
            <person name="Fan Y."/>
            <person name="Huang Z.Y."/>
            <person name="Cao C.C."/>
            <person name="Chen C.S."/>
            <person name="Chen Y.X."/>
            <person name="Fan D.D."/>
            <person name="He J."/>
            <person name="Hou H.L."/>
            <person name="Hu L."/>
            <person name="Hu X.T."/>
            <person name="Jiang X.T."/>
            <person name="Lai R."/>
            <person name="Lang Y.S."/>
            <person name="Liang B."/>
            <person name="Liao S.G."/>
            <person name="Mu D."/>
            <person name="Ma Y.Y."/>
            <person name="Niu Y.Y."/>
            <person name="Sun X.Q."/>
            <person name="Xia J.Q."/>
            <person name="Xiao J."/>
            <person name="Xiong Z.Q."/>
            <person name="Xu L."/>
            <person name="Yang L."/>
            <person name="Zhang Y."/>
            <person name="Zhao W."/>
            <person name="Zhao X.D."/>
            <person name="Zheng Y.T."/>
            <person name="Zhou J.M."/>
            <person name="Zhu Y.B."/>
            <person name="Zhang G.J."/>
            <person name="Wang J."/>
            <person name="Yao Y.G."/>
        </authorList>
    </citation>
    <scope>NUCLEOTIDE SEQUENCE [LARGE SCALE GENOMIC DNA]</scope>
</reference>
<dbReference type="GO" id="GO:0005634">
    <property type="term" value="C:nucleus"/>
    <property type="evidence" value="ECO:0007669"/>
    <property type="project" value="TreeGrafter"/>
</dbReference>
<dbReference type="SUPFAM" id="SSF50978">
    <property type="entry name" value="WD40 repeat-like"/>
    <property type="match status" value="1"/>
</dbReference>
<feature type="repeat" description="WD" evidence="5">
    <location>
        <begin position="299"/>
        <end position="331"/>
    </location>
</feature>
<dbReference type="PANTHER" id="PTHR16017:SF0">
    <property type="entry name" value="WD REPEAT-CONTAINING PROTEIN 70"/>
    <property type="match status" value="1"/>
</dbReference>
<dbReference type="PROSITE" id="PS50082">
    <property type="entry name" value="WD_REPEATS_2"/>
    <property type="match status" value="4"/>
</dbReference>
<evidence type="ECO:0000256" key="5">
    <source>
        <dbReference type="PROSITE-ProRule" id="PRU00221"/>
    </source>
</evidence>
<name>L9KLT6_TUPCH</name>